<dbReference type="Proteomes" id="UP000635384">
    <property type="component" value="Unassembled WGS sequence"/>
</dbReference>
<keyword evidence="4" id="KW-1185">Reference proteome</keyword>
<dbReference type="EMBL" id="JACXLC010000001">
    <property type="protein sequence ID" value="MBD2841850.1"/>
    <property type="molecule type" value="Genomic_DNA"/>
</dbReference>
<evidence type="ECO:0000259" key="2">
    <source>
        <dbReference type="Pfam" id="PF06724"/>
    </source>
</evidence>
<evidence type="ECO:0000256" key="1">
    <source>
        <dbReference type="SAM" id="Phobius"/>
    </source>
</evidence>
<feature type="domain" description="DUF1206" evidence="2">
    <location>
        <begin position="94"/>
        <end position="163"/>
    </location>
</feature>
<proteinExistence type="predicted"/>
<feature type="transmembrane region" description="Helical" evidence="1">
    <location>
        <begin position="177"/>
        <end position="201"/>
    </location>
</feature>
<feature type="domain" description="DUF1206" evidence="2">
    <location>
        <begin position="184"/>
        <end position="251"/>
    </location>
</feature>
<keyword evidence="1" id="KW-0812">Transmembrane</keyword>
<protein>
    <submittedName>
        <fullName evidence="3">DUF1206 domain-containing protein</fullName>
    </submittedName>
</protein>
<reference evidence="3 4" key="1">
    <citation type="submission" date="2020-09" db="EMBL/GenBank/DDBJ databases">
        <authorList>
            <person name="Yoon J.-W."/>
        </authorList>
    </citation>
    <scope>NUCLEOTIDE SEQUENCE [LARGE SCALE GENOMIC DNA]</scope>
    <source>
        <strain evidence="3 4">KMU-140</strain>
    </source>
</reference>
<organism evidence="3 4">
    <name type="scientific">Erythrobacter rubeus</name>
    <dbReference type="NCBI Taxonomy" id="2760803"/>
    <lineage>
        <taxon>Bacteria</taxon>
        <taxon>Pseudomonadati</taxon>
        <taxon>Pseudomonadota</taxon>
        <taxon>Alphaproteobacteria</taxon>
        <taxon>Sphingomonadales</taxon>
        <taxon>Erythrobacteraceae</taxon>
        <taxon>Erythrobacter/Porphyrobacter group</taxon>
        <taxon>Erythrobacter</taxon>
    </lineage>
</organism>
<sequence>MVDKSEKFNWLVRVGYFSRAVLYTVLGYIALTSAGEISEGTDGIFKAVENLPGGTALLWILVIGLAAYALFRFASPLFDIENNGSDTKGWGKRIGHAGSGIAHLVLAWTAYQFATGSGGGQGSAGASQAAAGVLSISFGGVVIGILGLAFFIAAAAQAKKAISGDFMNRISASAPGFTRMLGGAGFAARAVVYAVIGWSLFQTGFLSSGAENVKTLGGAVASLAGTGWLFTVTAIGLLLFGLFSFILARYRIIPELDRDAGVPEFRTA</sequence>
<name>A0ABR8KR95_9SPHN</name>
<feature type="transmembrane region" description="Helical" evidence="1">
    <location>
        <begin position="134"/>
        <end position="156"/>
    </location>
</feature>
<feature type="transmembrane region" description="Helical" evidence="1">
    <location>
        <begin position="221"/>
        <end position="248"/>
    </location>
</feature>
<feature type="transmembrane region" description="Helical" evidence="1">
    <location>
        <begin position="94"/>
        <end position="114"/>
    </location>
</feature>
<keyword evidence="1" id="KW-1133">Transmembrane helix</keyword>
<feature type="transmembrane region" description="Helical" evidence="1">
    <location>
        <begin position="12"/>
        <end position="31"/>
    </location>
</feature>
<dbReference type="RefSeq" id="WP_190787354.1">
    <property type="nucleotide sequence ID" value="NZ_JACXLC010000001.1"/>
</dbReference>
<evidence type="ECO:0000313" key="3">
    <source>
        <dbReference type="EMBL" id="MBD2841850.1"/>
    </source>
</evidence>
<feature type="domain" description="DUF1206" evidence="2">
    <location>
        <begin position="14"/>
        <end position="74"/>
    </location>
</feature>
<keyword evidence="1" id="KW-0472">Membrane</keyword>
<evidence type="ECO:0000313" key="4">
    <source>
        <dbReference type="Proteomes" id="UP000635384"/>
    </source>
</evidence>
<comment type="caution">
    <text evidence="3">The sequence shown here is derived from an EMBL/GenBank/DDBJ whole genome shotgun (WGS) entry which is preliminary data.</text>
</comment>
<dbReference type="InterPro" id="IPR009597">
    <property type="entry name" value="DUF1206"/>
</dbReference>
<accession>A0ABR8KR95</accession>
<feature type="transmembrane region" description="Helical" evidence="1">
    <location>
        <begin position="51"/>
        <end position="73"/>
    </location>
</feature>
<dbReference type="Pfam" id="PF06724">
    <property type="entry name" value="DUF1206"/>
    <property type="match status" value="3"/>
</dbReference>
<gene>
    <name evidence="3" type="ORF">IB285_06185</name>
</gene>